<dbReference type="GO" id="GO:0016301">
    <property type="term" value="F:kinase activity"/>
    <property type="evidence" value="ECO:0007669"/>
    <property type="project" value="UniProtKB-KW"/>
</dbReference>
<dbReference type="PROSITE" id="PS50112">
    <property type="entry name" value="PAS"/>
    <property type="match status" value="1"/>
</dbReference>
<dbReference type="Gene3D" id="3.30.450.20">
    <property type="entry name" value="PAS domain"/>
    <property type="match status" value="1"/>
</dbReference>
<dbReference type="eggNOG" id="arCOG08095">
    <property type="taxonomic scope" value="Archaea"/>
</dbReference>
<sequence length="220" mass="25060">MSSTPLTDTLRETLAIFEEGGAPRTTTEVAEQFDLGRRSAYERLERLVDHDQLETKKVGGNGRVWWRPVTEEGAITRDSADRDLGAVFDRISDSFYALDEELRFRYLNDTAADLFGLDEDAIGSDIRNVNLTETFESALYEALETKEPVTFEDYYPPWDKWFHNAISPSESGLSVLSRDITDRKQRERELARYETIVETSPIGITIVGNDGDVAVRERPR</sequence>
<reference evidence="2 3" key="1">
    <citation type="journal article" date="2014" name="PLoS Genet.">
        <title>Phylogenetically driven sequencing of extremely halophilic archaea reveals strategies for static and dynamic osmo-response.</title>
        <authorList>
            <person name="Becker E.A."/>
            <person name="Seitzer P.M."/>
            <person name="Tritt A."/>
            <person name="Larsen D."/>
            <person name="Krusor M."/>
            <person name="Yao A.I."/>
            <person name="Wu D."/>
            <person name="Madern D."/>
            <person name="Eisen J.A."/>
            <person name="Darling A.E."/>
            <person name="Facciotti M.T."/>
        </authorList>
    </citation>
    <scope>NUCLEOTIDE SEQUENCE [LARGE SCALE GENOMIC DNA]</scope>
    <source>
        <strain evidence="2 3">DSM 10524</strain>
    </source>
</reference>
<dbReference type="Pfam" id="PF08448">
    <property type="entry name" value="PAS_4"/>
    <property type="match status" value="1"/>
</dbReference>
<dbReference type="SUPFAM" id="SSF55785">
    <property type="entry name" value="PYP-like sensor domain (PAS domain)"/>
    <property type="match status" value="1"/>
</dbReference>
<dbReference type="STRING" id="1227497.C491_02310"/>
<dbReference type="InterPro" id="IPR035965">
    <property type="entry name" value="PAS-like_dom_sf"/>
</dbReference>
<feature type="domain" description="PAS" evidence="1">
    <location>
        <begin position="80"/>
        <end position="122"/>
    </location>
</feature>
<comment type="caution">
    <text evidence="2">The sequence shown here is derived from an EMBL/GenBank/DDBJ whole genome shotgun (WGS) entry which is preliminary data.</text>
</comment>
<protein>
    <submittedName>
        <fullName evidence="2">PAS/PAC sensor signal transduction histidine kinase</fullName>
    </submittedName>
</protein>
<organism evidence="2 3">
    <name type="scientific">Natronococcus amylolyticus DSM 10524</name>
    <dbReference type="NCBI Taxonomy" id="1227497"/>
    <lineage>
        <taxon>Archaea</taxon>
        <taxon>Methanobacteriati</taxon>
        <taxon>Methanobacteriota</taxon>
        <taxon>Stenosarchaea group</taxon>
        <taxon>Halobacteria</taxon>
        <taxon>Halobacteriales</taxon>
        <taxon>Natrialbaceae</taxon>
        <taxon>Natronococcus</taxon>
    </lineage>
</organism>
<proteinExistence type="predicted"/>
<dbReference type="EMBL" id="AOIB01000013">
    <property type="protein sequence ID" value="ELY60096.1"/>
    <property type="molecule type" value="Genomic_DNA"/>
</dbReference>
<keyword evidence="2" id="KW-0418">Kinase</keyword>
<evidence type="ECO:0000259" key="1">
    <source>
        <dbReference type="PROSITE" id="PS50112"/>
    </source>
</evidence>
<dbReference type="InterPro" id="IPR013656">
    <property type="entry name" value="PAS_4"/>
</dbReference>
<dbReference type="AlphaFoldDB" id="L9XFC9"/>
<name>L9XFC9_9EURY</name>
<dbReference type="SUPFAM" id="SSF46785">
    <property type="entry name" value="Winged helix' DNA-binding domain"/>
    <property type="match status" value="1"/>
</dbReference>
<evidence type="ECO:0000313" key="2">
    <source>
        <dbReference type="EMBL" id="ELY60096.1"/>
    </source>
</evidence>
<dbReference type="eggNOG" id="arCOG06796">
    <property type="taxonomic scope" value="Archaea"/>
</dbReference>
<dbReference type="PATRIC" id="fig|1227497.3.peg.478"/>
<evidence type="ECO:0000313" key="3">
    <source>
        <dbReference type="Proteomes" id="UP000011688"/>
    </source>
</evidence>
<dbReference type="InterPro" id="IPR000014">
    <property type="entry name" value="PAS"/>
</dbReference>
<keyword evidence="3" id="KW-1185">Reference proteome</keyword>
<dbReference type="Proteomes" id="UP000011688">
    <property type="component" value="Unassembled WGS sequence"/>
</dbReference>
<accession>L9XFC9</accession>
<keyword evidence="2" id="KW-0808">Transferase</keyword>
<gene>
    <name evidence="2" type="ORF">C491_02310</name>
</gene>
<dbReference type="InterPro" id="IPR036390">
    <property type="entry name" value="WH_DNA-bd_sf"/>
</dbReference>
<dbReference type="CDD" id="cd00130">
    <property type="entry name" value="PAS"/>
    <property type="match status" value="1"/>
</dbReference>